<organism evidence="2 3">
    <name type="scientific">Daphnia magna</name>
    <dbReference type="NCBI Taxonomy" id="35525"/>
    <lineage>
        <taxon>Eukaryota</taxon>
        <taxon>Metazoa</taxon>
        <taxon>Ecdysozoa</taxon>
        <taxon>Arthropoda</taxon>
        <taxon>Crustacea</taxon>
        <taxon>Branchiopoda</taxon>
        <taxon>Diplostraca</taxon>
        <taxon>Cladocera</taxon>
        <taxon>Anomopoda</taxon>
        <taxon>Daphniidae</taxon>
        <taxon>Daphnia</taxon>
    </lineage>
</organism>
<evidence type="ECO:0000256" key="1">
    <source>
        <dbReference type="SAM" id="MobiDB-lite"/>
    </source>
</evidence>
<accession>A0A162CRB6</accession>
<reference evidence="2 3" key="1">
    <citation type="submission" date="2016-03" db="EMBL/GenBank/DDBJ databases">
        <title>EvidentialGene: Evidence-directed Construction of Genes on Genomes.</title>
        <authorList>
            <person name="Gilbert D.G."/>
            <person name="Choi J.-H."/>
            <person name="Mockaitis K."/>
            <person name="Colbourne J."/>
            <person name="Pfrender M."/>
        </authorList>
    </citation>
    <scope>NUCLEOTIDE SEQUENCE [LARGE SCALE GENOMIC DNA]</scope>
    <source>
        <strain evidence="2 3">Xinb3</strain>
        <tissue evidence="2">Complete organism</tissue>
    </source>
</reference>
<keyword evidence="3" id="KW-1185">Reference proteome</keyword>
<feature type="region of interest" description="Disordered" evidence="1">
    <location>
        <begin position="96"/>
        <end position="137"/>
    </location>
</feature>
<protein>
    <submittedName>
        <fullName evidence="2">Uncharacterized protein</fullName>
    </submittedName>
</protein>
<feature type="compositionally biased region" description="Polar residues" evidence="1">
    <location>
        <begin position="98"/>
        <end position="109"/>
    </location>
</feature>
<name>A0A162CRB6_9CRUS</name>
<dbReference type="AlphaFoldDB" id="A0A162CRB6"/>
<evidence type="ECO:0000313" key="3">
    <source>
        <dbReference type="Proteomes" id="UP000076858"/>
    </source>
</evidence>
<comment type="caution">
    <text evidence="2">The sequence shown here is derived from an EMBL/GenBank/DDBJ whole genome shotgun (WGS) entry which is preliminary data.</text>
</comment>
<evidence type="ECO:0000313" key="2">
    <source>
        <dbReference type="EMBL" id="KZS17086.1"/>
    </source>
</evidence>
<proteinExistence type="predicted"/>
<dbReference type="Proteomes" id="UP000076858">
    <property type="component" value="Unassembled WGS sequence"/>
</dbReference>
<feature type="region of interest" description="Disordered" evidence="1">
    <location>
        <begin position="149"/>
        <end position="201"/>
    </location>
</feature>
<dbReference type="EMBL" id="LRGB01000652">
    <property type="protein sequence ID" value="KZS17086.1"/>
    <property type="molecule type" value="Genomic_DNA"/>
</dbReference>
<gene>
    <name evidence="2" type="ORF">APZ42_017065</name>
</gene>
<sequence length="201" mass="22875">MIVRMAVTKNIPSYITIGSYRVMVKYDGQKHTCRLCDDETHFSYNCPTLKRNQEPTFVQKPVPKMTKRTETIKQNSLVISLAKHSMVYKIALEGELQDSPSGGTQTLETETMEPSKDNPSKPIKKSQMTVTDTETQDQQTMTIILQSMEPDMGETETMEPEKTKDPLRIPTVPRNKRFKPILTDQKSKPTSGILQLIKPNK</sequence>
<feature type="compositionally biased region" description="Low complexity" evidence="1">
    <location>
        <begin position="127"/>
        <end position="137"/>
    </location>
</feature>